<sequence length="157" mass="17273">MTVTVHATSITDELVARLQGITLAAGYPLEIRTTLRGKSMEDCQDEVPLPVVSVLPAASSQARSENGQPTALGRRERQLVLELVLDFADYPDRERDEVFDQAEWSITKALGGFVQGRALGARVFSMSVEDVEFDYPTPAHTLGAMRLTVAVGYVERY</sequence>
<name>A0A2D0ADV4_PSENT</name>
<evidence type="ECO:0008006" key="3">
    <source>
        <dbReference type="Google" id="ProtNLM"/>
    </source>
</evidence>
<accession>A0A2D0ADV4</accession>
<proteinExistence type="predicted"/>
<evidence type="ECO:0000313" key="2">
    <source>
        <dbReference type="Proteomes" id="UP000198145"/>
    </source>
</evidence>
<protein>
    <recommendedName>
        <fullName evidence="3">Tail terminator</fullName>
    </recommendedName>
</protein>
<evidence type="ECO:0000313" key="1">
    <source>
        <dbReference type="EMBL" id="OWP50268.1"/>
    </source>
</evidence>
<gene>
    <name evidence="1" type="ORF">CEG18_11990</name>
</gene>
<dbReference type="AlphaFoldDB" id="A0A2D0ADV4"/>
<dbReference type="EMBL" id="NJBA01000004">
    <property type="protein sequence ID" value="OWP50268.1"/>
    <property type="molecule type" value="Genomic_DNA"/>
</dbReference>
<dbReference type="Proteomes" id="UP000198145">
    <property type="component" value="Unassembled WGS sequence"/>
</dbReference>
<comment type="caution">
    <text evidence="1">The sequence shown here is derived from an EMBL/GenBank/DDBJ whole genome shotgun (WGS) entry which is preliminary data.</text>
</comment>
<reference evidence="1 2" key="1">
    <citation type="submission" date="2017-06" db="EMBL/GenBank/DDBJ databases">
        <title>Draft genome of Pseudomonas nitroreducens DF05.</title>
        <authorList>
            <person name="Iyer R."/>
        </authorList>
    </citation>
    <scope>NUCLEOTIDE SEQUENCE [LARGE SCALE GENOMIC DNA]</scope>
    <source>
        <strain evidence="1 2">DF05</strain>
    </source>
</reference>
<organism evidence="1 2">
    <name type="scientific">Pseudomonas nitroreducens</name>
    <dbReference type="NCBI Taxonomy" id="46680"/>
    <lineage>
        <taxon>Bacteria</taxon>
        <taxon>Pseudomonadati</taxon>
        <taxon>Pseudomonadota</taxon>
        <taxon>Gammaproteobacteria</taxon>
        <taxon>Pseudomonadales</taxon>
        <taxon>Pseudomonadaceae</taxon>
        <taxon>Pseudomonas</taxon>
    </lineage>
</organism>
<dbReference type="RefSeq" id="WP_088417694.1">
    <property type="nucleotide sequence ID" value="NZ_NJBA01000004.1"/>
</dbReference>